<dbReference type="Proteomes" id="UP000447833">
    <property type="component" value="Unassembled WGS sequence"/>
</dbReference>
<dbReference type="GO" id="GO:0006281">
    <property type="term" value="P:DNA repair"/>
    <property type="evidence" value="ECO:0007669"/>
    <property type="project" value="InterPro"/>
</dbReference>
<dbReference type="PANTHER" id="PTHR45674:SF4">
    <property type="entry name" value="DNA LIGASE 1"/>
    <property type="match status" value="1"/>
</dbReference>
<organism evidence="5 6">
    <name type="scientific">Guptibacillus hwajinpoensis</name>
    <dbReference type="NCBI Taxonomy" id="208199"/>
    <lineage>
        <taxon>Bacteria</taxon>
        <taxon>Bacillati</taxon>
        <taxon>Bacillota</taxon>
        <taxon>Bacilli</taxon>
        <taxon>Bacillales</taxon>
        <taxon>Guptibacillaceae</taxon>
        <taxon>Guptibacillus</taxon>
    </lineage>
</organism>
<dbReference type="InterPro" id="IPR012340">
    <property type="entry name" value="NA-bd_OB-fold"/>
</dbReference>
<sequence>MTSTYLPMLPNLTASIPDTANWLYEVKYDGYRTFLYWDGNTITLTSRNGHNFNKKFQLLHHSLVKLFEESNISSCVFDGEVCVLKNKYFANFEALHTGQEEKLSFMAFDLIELNNDVFLSTALINRKTYLQKMMKKIPSNNSIYYVASYTHADPLWNLITSHNGEGMVCKKADSIYSPGKRTKNWLKVKNWKLATVFLHAYDQTNGYFHTAVKRSGDIYQVANFTHGLRSEERTALFEVMKRNKVYEKAGLMYVDPGIVIQLKYLDLYKEKLRHPRFHQFCFDRSWEDCTWDNIQSLWKM</sequence>
<dbReference type="InterPro" id="IPR014146">
    <property type="entry name" value="LigD_ligase_dom"/>
</dbReference>
<evidence type="ECO:0000256" key="3">
    <source>
        <dbReference type="ARBA" id="ARBA00034003"/>
    </source>
</evidence>
<dbReference type="AlphaFoldDB" id="A0A845F1R4"/>
<dbReference type="SUPFAM" id="SSF50249">
    <property type="entry name" value="Nucleic acid-binding proteins"/>
    <property type="match status" value="1"/>
</dbReference>
<dbReference type="InterPro" id="IPR012310">
    <property type="entry name" value="DNA_ligase_ATP-dep_cent"/>
</dbReference>
<dbReference type="RefSeq" id="WP_160920136.1">
    <property type="nucleotide sequence ID" value="NZ_WMEY01000004.1"/>
</dbReference>
<dbReference type="CDD" id="cd07906">
    <property type="entry name" value="Adenylation_DNA_ligase_LigD_LigC"/>
    <property type="match status" value="1"/>
</dbReference>
<proteinExistence type="inferred from homology"/>
<evidence type="ECO:0000256" key="2">
    <source>
        <dbReference type="ARBA" id="ARBA00022598"/>
    </source>
</evidence>
<comment type="catalytic activity">
    <reaction evidence="3">
        <text>ATP + (deoxyribonucleotide)n-3'-hydroxyl + 5'-phospho-(deoxyribonucleotide)m = (deoxyribonucleotide)n+m + AMP + diphosphate.</text>
        <dbReference type="EC" id="6.5.1.1"/>
    </reaction>
</comment>
<evidence type="ECO:0000259" key="4">
    <source>
        <dbReference type="PROSITE" id="PS50160"/>
    </source>
</evidence>
<dbReference type="GO" id="GO:0005524">
    <property type="term" value="F:ATP binding"/>
    <property type="evidence" value="ECO:0007669"/>
    <property type="project" value="InterPro"/>
</dbReference>
<feature type="domain" description="ATP-dependent DNA ligase family profile" evidence="4">
    <location>
        <begin position="96"/>
        <end position="202"/>
    </location>
</feature>
<accession>A0A845F1R4</accession>
<dbReference type="GO" id="GO:0003910">
    <property type="term" value="F:DNA ligase (ATP) activity"/>
    <property type="evidence" value="ECO:0007669"/>
    <property type="project" value="UniProtKB-EC"/>
</dbReference>
<dbReference type="Pfam" id="PF01068">
    <property type="entry name" value="DNA_ligase_A_M"/>
    <property type="match status" value="1"/>
</dbReference>
<dbReference type="Gene3D" id="2.40.50.140">
    <property type="entry name" value="Nucleic acid-binding proteins"/>
    <property type="match status" value="1"/>
</dbReference>
<dbReference type="InterPro" id="IPR050191">
    <property type="entry name" value="ATP-dep_DNA_ligase"/>
</dbReference>
<protein>
    <recommendedName>
        <fullName evidence="4">ATP-dependent DNA ligase family profile domain-containing protein</fullName>
    </recommendedName>
</protein>
<dbReference type="Gene3D" id="3.30.1490.70">
    <property type="match status" value="1"/>
</dbReference>
<evidence type="ECO:0000256" key="1">
    <source>
        <dbReference type="ARBA" id="ARBA00007572"/>
    </source>
</evidence>
<dbReference type="PROSITE" id="PS50160">
    <property type="entry name" value="DNA_LIGASE_A3"/>
    <property type="match status" value="1"/>
</dbReference>
<keyword evidence="2" id="KW-0436">Ligase</keyword>
<gene>
    <name evidence="5" type="ORF">GLW07_15325</name>
</gene>
<dbReference type="GO" id="GO:0006310">
    <property type="term" value="P:DNA recombination"/>
    <property type="evidence" value="ECO:0007669"/>
    <property type="project" value="InterPro"/>
</dbReference>
<dbReference type="SUPFAM" id="SSF56091">
    <property type="entry name" value="DNA ligase/mRNA capping enzyme, catalytic domain"/>
    <property type="match status" value="1"/>
</dbReference>
<comment type="caution">
    <text evidence="5">The sequence shown here is derived from an EMBL/GenBank/DDBJ whole genome shotgun (WGS) entry which is preliminary data.</text>
</comment>
<name>A0A845F1R4_9BACL</name>
<dbReference type="NCBIfam" id="TIGR02779">
    <property type="entry name" value="NHEJ_ligase_lig"/>
    <property type="match status" value="1"/>
</dbReference>
<reference evidence="5 6" key="1">
    <citation type="submission" date="2019-11" db="EMBL/GenBank/DDBJ databases">
        <title>Genome sequences of 17 halophilic strains isolated from different environments.</title>
        <authorList>
            <person name="Furrow R.E."/>
        </authorList>
    </citation>
    <scope>NUCLEOTIDE SEQUENCE [LARGE SCALE GENOMIC DNA]</scope>
    <source>
        <strain evidence="5 6">22506_14_FS</strain>
    </source>
</reference>
<dbReference type="PANTHER" id="PTHR45674">
    <property type="entry name" value="DNA LIGASE 1/3 FAMILY MEMBER"/>
    <property type="match status" value="1"/>
</dbReference>
<evidence type="ECO:0000313" key="6">
    <source>
        <dbReference type="Proteomes" id="UP000447833"/>
    </source>
</evidence>
<comment type="similarity">
    <text evidence="1">Belongs to the ATP-dependent DNA ligase family.</text>
</comment>
<dbReference type="Gene3D" id="3.30.470.30">
    <property type="entry name" value="DNA ligase/mRNA capping enzyme"/>
    <property type="match status" value="1"/>
</dbReference>
<evidence type="ECO:0000313" key="5">
    <source>
        <dbReference type="EMBL" id="MYL64729.1"/>
    </source>
</evidence>
<dbReference type="EMBL" id="WMEY01000004">
    <property type="protein sequence ID" value="MYL64729.1"/>
    <property type="molecule type" value="Genomic_DNA"/>
</dbReference>